<proteinExistence type="predicted"/>
<feature type="compositionally biased region" description="Polar residues" evidence="1">
    <location>
        <begin position="211"/>
        <end position="222"/>
    </location>
</feature>
<gene>
    <name evidence="3" type="ORF">GCM10010326_65450</name>
</gene>
<feature type="domain" description="eCIS core" evidence="2">
    <location>
        <begin position="91"/>
        <end position="162"/>
    </location>
</feature>
<dbReference type="InterPro" id="IPR025295">
    <property type="entry name" value="eCIS_core_dom"/>
</dbReference>
<name>A0ABQ3AMU5_9ACTN</name>
<evidence type="ECO:0000259" key="2">
    <source>
        <dbReference type="Pfam" id="PF13699"/>
    </source>
</evidence>
<feature type="region of interest" description="Disordered" evidence="1">
    <location>
        <begin position="201"/>
        <end position="224"/>
    </location>
</feature>
<dbReference type="Pfam" id="PF13699">
    <property type="entry name" value="eCIS_core"/>
    <property type="match status" value="1"/>
</dbReference>
<dbReference type="EMBL" id="BMUU01000015">
    <property type="protein sequence ID" value="GGY61540.1"/>
    <property type="molecule type" value="Genomic_DNA"/>
</dbReference>
<sequence>MYANEQARTPDGKRPARTPASTRAHGGSAQAAPFALQAAAGNAAVVQMLRAAGHPWAQEQHQHNAGCGHGAEASVVQRSAAHEVLRTSGRPLDDSTRAEMESRLGADFSDVRIHTDRAAQASAAEVGARAYTSGSHVVIGDGGGDKLTLAHELTHVIQQRQGPVAGTDNGSGLRVSDPADRFERAAEANAARVMAEPVPTQRRVREAHGAGSSTPASTSVNTREAPIQRAQITEGDATVQLGNRVTSREAIVYVERDYVYKVFTSLPQGRTVAKRTREAAAAGVPVPNWTGMETTYTDGPSSVPAYVIRMKKVSGTFFQLSKPGHEKIFKRLINEITDLNRLHRLHGQLASVKEAQMTDVQGFLTNNPQDGEIFFLDIHASDGGGGSVDPLIAEADARIARLKDARTALVAERIGAAPGSA</sequence>
<dbReference type="RefSeq" id="WP_373300270.1">
    <property type="nucleotide sequence ID" value="NZ_BMUU01000015.1"/>
</dbReference>
<evidence type="ECO:0000313" key="4">
    <source>
        <dbReference type="Proteomes" id="UP000600946"/>
    </source>
</evidence>
<organism evidence="3 4">
    <name type="scientific">Streptomyces xanthochromogenes</name>
    <dbReference type="NCBI Taxonomy" id="67384"/>
    <lineage>
        <taxon>Bacteria</taxon>
        <taxon>Bacillati</taxon>
        <taxon>Actinomycetota</taxon>
        <taxon>Actinomycetes</taxon>
        <taxon>Kitasatosporales</taxon>
        <taxon>Streptomycetaceae</taxon>
        <taxon>Streptomyces</taxon>
    </lineage>
</organism>
<dbReference type="GeneID" id="96295792"/>
<evidence type="ECO:0000256" key="1">
    <source>
        <dbReference type="SAM" id="MobiDB-lite"/>
    </source>
</evidence>
<comment type="caution">
    <text evidence="3">The sequence shown here is derived from an EMBL/GenBank/DDBJ whole genome shotgun (WGS) entry which is preliminary data.</text>
</comment>
<dbReference type="Proteomes" id="UP000600946">
    <property type="component" value="Unassembled WGS sequence"/>
</dbReference>
<evidence type="ECO:0000313" key="3">
    <source>
        <dbReference type="EMBL" id="GGY61540.1"/>
    </source>
</evidence>
<reference evidence="4" key="1">
    <citation type="journal article" date="2019" name="Int. J. Syst. Evol. Microbiol.">
        <title>The Global Catalogue of Microorganisms (GCM) 10K type strain sequencing project: providing services to taxonomists for standard genome sequencing and annotation.</title>
        <authorList>
            <consortium name="The Broad Institute Genomics Platform"/>
            <consortium name="The Broad Institute Genome Sequencing Center for Infectious Disease"/>
            <person name="Wu L."/>
            <person name="Ma J."/>
        </authorList>
    </citation>
    <scope>NUCLEOTIDE SEQUENCE [LARGE SCALE GENOMIC DNA]</scope>
    <source>
        <strain evidence="4">JCM 4594</strain>
    </source>
</reference>
<keyword evidence="4" id="KW-1185">Reference proteome</keyword>
<accession>A0ABQ3AMU5</accession>
<feature type="region of interest" description="Disordered" evidence="1">
    <location>
        <begin position="1"/>
        <end position="29"/>
    </location>
</feature>
<protein>
    <recommendedName>
        <fullName evidence="2">eCIS core domain-containing protein</fullName>
    </recommendedName>
</protein>